<evidence type="ECO:0000256" key="1">
    <source>
        <dbReference type="ARBA" id="ARBA00023015"/>
    </source>
</evidence>
<dbReference type="EMBL" id="JAPQYE010000019">
    <property type="protein sequence ID" value="MCZ0731689.1"/>
    <property type="molecule type" value="Genomic_DNA"/>
</dbReference>
<dbReference type="InterPro" id="IPR009057">
    <property type="entry name" value="Homeodomain-like_sf"/>
</dbReference>
<dbReference type="PANTHER" id="PTHR47894">
    <property type="entry name" value="HTH-TYPE TRANSCRIPTIONAL REGULATOR GADX"/>
    <property type="match status" value="1"/>
</dbReference>
<keyword evidence="2" id="KW-0238">DNA-binding</keyword>
<dbReference type="Pfam" id="PF12833">
    <property type="entry name" value="HTH_18"/>
    <property type="match status" value="1"/>
</dbReference>
<dbReference type="Gene3D" id="1.10.10.60">
    <property type="entry name" value="Homeodomain-like"/>
    <property type="match status" value="1"/>
</dbReference>
<organism evidence="5 6">
    <name type="scientific">Mycolicibacterium iranicum</name>
    <name type="common">Mycobacterium iranicum</name>
    <dbReference type="NCBI Taxonomy" id="912594"/>
    <lineage>
        <taxon>Bacteria</taxon>
        <taxon>Bacillati</taxon>
        <taxon>Actinomycetota</taxon>
        <taxon>Actinomycetes</taxon>
        <taxon>Mycobacteriales</taxon>
        <taxon>Mycobacteriaceae</taxon>
        <taxon>Mycolicibacterium</taxon>
    </lineage>
</organism>
<evidence type="ECO:0000256" key="2">
    <source>
        <dbReference type="ARBA" id="ARBA00023125"/>
    </source>
</evidence>
<keyword evidence="1" id="KW-0805">Transcription regulation</keyword>
<gene>
    <name evidence="5" type="ORF">OY187_26900</name>
</gene>
<comment type="caution">
    <text evidence="5">The sequence shown here is derived from an EMBL/GenBank/DDBJ whole genome shotgun (WGS) entry which is preliminary data.</text>
</comment>
<dbReference type="InterPro" id="IPR032687">
    <property type="entry name" value="AraC-type_N"/>
</dbReference>
<dbReference type="PANTHER" id="PTHR47894:SF4">
    <property type="entry name" value="HTH-TYPE TRANSCRIPTIONAL REGULATOR GADX"/>
    <property type="match status" value="1"/>
</dbReference>
<evidence type="ECO:0000313" key="6">
    <source>
        <dbReference type="Proteomes" id="UP001084650"/>
    </source>
</evidence>
<dbReference type="PROSITE" id="PS01124">
    <property type="entry name" value="HTH_ARAC_FAMILY_2"/>
    <property type="match status" value="1"/>
</dbReference>
<protein>
    <submittedName>
        <fullName evidence="5">AraC family transcriptional regulator</fullName>
    </submittedName>
</protein>
<evidence type="ECO:0000259" key="4">
    <source>
        <dbReference type="PROSITE" id="PS01124"/>
    </source>
</evidence>
<name>A0ABT4HNN4_MYCIR</name>
<dbReference type="SUPFAM" id="SSF46689">
    <property type="entry name" value="Homeodomain-like"/>
    <property type="match status" value="1"/>
</dbReference>
<keyword evidence="3" id="KW-0804">Transcription</keyword>
<evidence type="ECO:0000256" key="3">
    <source>
        <dbReference type="ARBA" id="ARBA00023163"/>
    </source>
</evidence>
<evidence type="ECO:0000313" key="5">
    <source>
        <dbReference type="EMBL" id="MCZ0731689.1"/>
    </source>
</evidence>
<dbReference type="InterPro" id="IPR018060">
    <property type="entry name" value="HTH_AraC"/>
</dbReference>
<sequence>MTFLDVYLTLLDMQLVRGSSLTGFIPLIAAHGGDPAAVLVLADLDADDIGQRDRHISLRSAIGAVETAATMLNVLDFGRQLATRQDIDILGPVGVAARTAATVADAFAILDTYMGAYSPGIAIRIASHPDPGLCRLEYDFLLNPAPPQAQAIELALGVTLRVMHLFLGTAYHPVSVHLPHPALGTKTDYRRYFGCPPLFNEPVSGFTMRATDLQRPLSHDPLAHQLAMTYLSTAFGDSTRGLAHNLCNVIRQLLPSGRLTSELAARHFGLHSKTLQRRLAAEHTTYAALVDQTRREVAHRLLLDTNLSLRQICHQLGYAEQSVLTRSCKRWFNATPSAYRSLGHRSLVNSE</sequence>
<dbReference type="Proteomes" id="UP001084650">
    <property type="component" value="Unassembled WGS sequence"/>
</dbReference>
<keyword evidence="6" id="KW-1185">Reference proteome</keyword>
<reference evidence="5" key="1">
    <citation type="submission" date="2022-12" db="EMBL/GenBank/DDBJ databases">
        <title>Whole genome sequence of Mycolicibacterium iranicum strain SBH312.</title>
        <authorList>
            <person name="Jani J."/>
            <person name="Arifin Mustapha Z."/>
            <person name="Ahmed K."/>
            <person name="Kai Ling C."/>
        </authorList>
    </citation>
    <scope>NUCLEOTIDE SEQUENCE</scope>
    <source>
        <strain evidence="5">SBH312</strain>
    </source>
</reference>
<dbReference type="SMART" id="SM00342">
    <property type="entry name" value="HTH_ARAC"/>
    <property type="match status" value="1"/>
</dbReference>
<accession>A0ABT4HNN4</accession>
<proteinExistence type="predicted"/>
<feature type="domain" description="HTH araC/xylS-type" evidence="4">
    <location>
        <begin position="244"/>
        <end position="342"/>
    </location>
</feature>
<dbReference type="Pfam" id="PF12625">
    <property type="entry name" value="Arabinose_bd"/>
    <property type="match status" value="1"/>
</dbReference>